<dbReference type="GO" id="GO:0052381">
    <property type="term" value="F:tRNA dimethylallyltransferase activity"/>
    <property type="evidence" value="ECO:0007669"/>
    <property type="project" value="UniProtKB-UniRule"/>
</dbReference>
<dbReference type="GO" id="GO:0006400">
    <property type="term" value="P:tRNA modification"/>
    <property type="evidence" value="ECO:0007669"/>
    <property type="project" value="TreeGrafter"/>
</dbReference>
<evidence type="ECO:0000256" key="10">
    <source>
        <dbReference type="HAMAP-Rule" id="MF_00185"/>
    </source>
</evidence>
<sequence>MIRELCDEKGEKMTTKIVLIVGPTAVGKTDLSLNLACKFNGEIISGDSMQVYHKLDIGTAKATSKERSLVPHHLIDVREIEQRFSVAEFVLECRHLINEITAKGSLPFIVGGTGFYLQALLDNFQLGNDQYEDSERIREKWYQFAKQNGKKQLWQELKKVDPNAAVGIPPNNERRIIRALEVFEKTGKQFSKQNDRPTKEFLPLVIGLNTNREVLYQRIEKRVDLMLSNGLLEEARWLYDAGGESLPAGKGIGYKELFPYFKGKIPLAQAVANIKKDSRHYAKRQLTWFRNKMDVTWFDIISDKNNADKITEVVKNWIETKE</sequence>
<comment type="function">
    <text evidence="2 10 12">Catalyzes the transfer of a dimethylallyl group onto the adenine at position 37 in tRNAs that read codons beginning with uridine, leading to the formation of N6-(dimethylallyl)adenosine (i(6)A).</text>
</comment>
<evidence type="ECO:0000256" key="13">
    <source>
        <dbReference type="RuleBase" id="RU003785"/>
    </source>
</evidence>
<dbReference type="PANTHER" id="PTHR11088">
    <property type="entry name" value="TRNA DIMETHYLALLYLTRANSFERASE"/>
    <property type="match status" value="1"/>
</dbReference>
<keyword evidence="7 10" id="KW-0067">ATP-binding</keyword>
<feature type="site" description="Interaction with substrate tRNA" evidence="10">
    <location>
        <position position="113"/>
    </location>
</feature>
<evidence type="ECO:0000256" key="1">
    <source>
        <dbReference type="ARBA" id="ARBA00001946"/>
    </source>
</evidence>
<keyword evidence="8 10" id="KW-0460">Magnesium</keyword>
<gene>
    <name evidence="10" type="primary">miaA</name>
    <name evidence="14" type="ORF">FD46_GL001849</name>
</gene>
<dbReference type="InterPro" id="IPR018022">
    <property type="entry name" value="IPT"/>
</dbReference>
<evidence type="ECO:0000256" key="4">
    <source>
        <dbReference type="ARBA" id="ARBA00022679"/>
    </source>
</evidence>
<feature type="region of interest" description="Interaction with substrate tRNA" evidence="10">
    <location>
        <begin position="47"/>
        <end position="50"/>
    </location>
</feature>
<dbReference type="PANTHER" id="PTHR11088:SF60">
    <property type="entry name" value="TRNA DIMETHYLALLYLTRANSFERASE"/>
    <property type="match status" value="1"/>
</dbReference>
<dbReference type="STRING" id="1423777.FD46_GL001849"/>
<dbReference type="Gene3D" id="1.10.20.140">
    <property type="match status" value="1"/>
</dbReference>
<name>A0A0R1M9Y3_9LACO</name>
<evidence type="ECO:0000256" key="5">
    <source>
        <dbReference type="ARBA" id="ARBA00022694"/>
    </source>
</evidence>
<proteinExistence type="inferred from homology"/>
<feature type="binding site" evidence="10">
    <location>
        <begin position="22"/>
        <end position="29"/>
    </location>
    <ligand>
        <name>ATP</name>
        <dbReference type="ChEBI" id="CHEBI:30616"/>
    </ligand>
</feature>
<dbReference type="Proteomes" id="UP000051686">
    <property type="component" value="Unassembled WGS sequence"/>
</dbReference>
<evidence type="ECO:0000256" key="3">
    <source>
        <dbReference type="ARBA" id="ARBA00005842"/>
    </source>
</evidence>
<comment type="subunit">
    <text evidence="10">Monomer.</text>
</comment>
<dbReference type="InterPro" id="IPR027417">
    <property type="entry name" value="P-loop_NTPase"/>
</dbReference>
<comment type="caution">
    <text evidence="14">The sequence shown here is derived from an EMBL/GenBank/DDBJ whole genome shotgun (WGS) entry which is preliminary data.</text>
</comment>
<keyword evidence="5 10" id="KW-0819">tRNA processing</keyword>
<dbReference type="GO" id="GO:0005524">
    <property type="term" value="F:ATP binding"/>
    <property type="evidence" value="ECO:0007669"/>
    <property type="project" value="UniProtKB-UniRule"/>
</dbReference>
<feature type="site" description="Interaction with substrate tRNA" evidence="10">
    <location>
        <position position="138"/>
    </location>
</feature>
<evidence type="ECO:0000256" key="7">
    <source>
        <dbReference type="ARBA" id="ARBA00022840"/>
    </source>
</evidence>
<dbReference type="AlphaFoldDB" id="A0A0R1M9Y3"/>
<keyword evidence="4 10" id="KW-0808">Transferase</keyword>
<keyword evidence="6 10" id="KW-0547">Nucleotide-binding</keyword>
<evidence type="ECO:0000313" key="15">
    <source>
        <dbReference type="Proteomes" id="UP000051686"/>
    </source>
</evidence>
<dbReference type="NCBIfam" id="TIGR00174">
    <property type="entry name" value="miaA"/>
    <property type="match status" value="1"/>
</dbReference>
<evidence type="ECO:0000256" key="2">
    <source>
        <dbReference type="ARBA" id="ARBA00003213"/>
    </source>
</evidence>
<feature type="binding site" evidence="10">
    <location>
        <begin position="24"/>
        <end position="29"/>
    </location>
    <ligand>
        <name>substrate</name>
    </ligand>
</feature>
<dbReference type="HAMAP" id="MF_00185">
    <property type="entry name" value="IPP_trans"/>
    <property type="match status" value="1"/>
</dbReference>
<comment type="cofactor">
    <cofactor evidence="1 10">
        <name>Mg(2+)</name>
        <dbReference type="ChEBI" id="CHEBI:18420"/>
    </cofactor>
</comment>
<organism evidence="14 15">
    <name type="scientific">Liquorilactobacillus oeni DSM 19972</name>
    <dbReference type="NCBI Taxonomy" id="1423777"/>
    <lineage>
        <taxon>Bacteria</taxon>
        <taxon>Bacillati</taxon>
        <taxon>Bacillota</taxon>
        <taxon>Bacilli</taxon>
        <taxon>Lactobacillales</taxon>
        <taxon>Lactobacillaceae</taxon>
        <taxon>Liquorilactobacillus</taxon>
    </lineage>
</organism>
<dbReference type="Gene3D" id="3.40.50.300">
    <property type="entry name" value="P-loop containing nucleotide triphosphate hydrolases"/>
    <property type="match status" value="1"/>
</dbReference>
<comment type="caution">
    <text evidence="10">Lacks conserved residue(s) required for the propagation of feature annotation.</text>
</comment>
<evidence type="ECO:0000256" key="11">
    <source>
        <dbReference type="RuleBase" id="RU003783"/>
    </source>
</evidence>
<accession>A0A0R1M9Y3</accession>
<evidence type="ECO:0000256" key="6">
    <source>
        <dbReference type="ARBA" id="ARBA00022741"/>
    </source>
</evidence>
<keyword evidence="15" id="KW-1185">Reference proteome</keyword>
<protein>
    <recommendedName>
        <fullName evidence="10">tRNA dimethylallyltransferase</fullName>
        <ecNumber evidence="10">2.5.1.75</ecNumber>
    </recommendedName>
    <alternativeName>
        <fullName evidence="10">Dimethylallyl diphosphate:tRNA dimethylallyltransferase</fullName>
        <shortName evidence="10">DMAPP:tRNA dimethylallyltransferase</shortName>
        <shortName evidence="10">DMATase</shortName>
    </alternativeName>
    <alternativeName>
        <fullName evidence="10">Isopentenyl-diphosphate:tRNA isopentenyltransferase</fullName>
        <shortName evidence="10">IPP transferase</shortName>
        <shortName evidence="10">IPPT</shortName>
        <shortName evidence="10">IPTase</shortName>
    </alternativeName>
</protein>
<dbReference type="EC" id="2.5.1.75" evidence="10"/>
<dbReference type="EMBL" id="AZEH01000039">
    <property type="protein sequence ID" value="KRL04713.1"/>
    <property type="molecule type" value="Genomic_DNA"/>
</dbReference>
<evidence type="ECO:0000313" key="14">
    <source>
        <dbReference type="EMBL" id="KRL04713.1"/>
    </source>
</evidence>
<comment type="similarity">
    <text evidence="3 10 13">Belongs to the IPP transferase family.</text>
</comment>
<reference evidence="14 15" key="1">
    <citation type="journal article" date="2015" name="Genome Announc.">
        <title>Expanding the biotechnology potential of lactobacilli through comparative genomics of 213 strains and associated genera.</title>
        <authorList>
            <person name="Sun Z."/>
            <person name="Harris H.M."/>
            <person name="McCann A."/>
            <person name="Guo C."/>
            <person name="Argimon S."/>
            <person name="Zhang W."/>
            <person name="Yang X."/>
            <person name="Jeffery I.B."/>
            <person name="Cooney J.C."/>
            <person name="Kagawa T.F."/>
            <person name="Liu W."/>
            <person name="Song Y."/>
            <person name="Salvetti E."/>
            <person name="Wrobel A."/>
            <person name="Rasinkangas P."/>
            <person name="Parkhill J."/>
            <person name="Rea M.C."/>
            <person name="O'Sullivan O."/>
            <person name="Ritari J."/>
            <person name="Douillard F.P."/>
            <person name="Paul Ross R."/>
            <person name="Yang R."/>
            <person name="Briner A.E."/>
            <person name="Felis G.E."/>
            <person name="de Vos W.M."/>
            <person name="Barrangou R."/>
            <person name="Klaenhammer T.R."/>
            <person name="Caufield P.W."/>
            <person name="Cui Y."/>
            <person name="Zhang H."/>
            <person name="O'Toole P.W."/>
        </authorList>
    </citation>
    <scope>NUCLEOTIDE SEQUENCE [LARGE SCALE GENOMIC DNA]</scope>
    <source>
        <strain evidence="14 15">DSM 19972</strain>
    </source>
</reference>
<evidence type="ECO:0000256" key="8">
    <source>
        <dbReference type="ARBA" id="ARBA00022842"/>
    </source>
</evidence>
<evidence type="ECO:0000256" key="12">
    <source>
        <dbReference type="RuleBase" id="RU003784"/>
    </source>
</evidence>
<dbReference type="SUPFAM" id="SSF52540">
    <property type="entry name" value="P-loop containing nucleoside triphosphate hydrolases"/>
    <property type="match status" value="1"/>
</dbReference>
<dbReference type="InterPro" id="IPR039657">
    <property type="entry name" value="Dimethylallyltransferase"/>
</dbReference>
<dbReference type="Pfam" id="PF01715">
    <property type="entry name" value="IPPT"/>
    <property type="match status" value="1"/>
</dbReference>
<comment type="catalytic activity">
    <reaction evidence="9 10 11">
        <text>adenosine(37) in tRNA + dimethylallyl diphosphate = N(6)-dimethylallyladenosine(37) in tRNA + diphosphate</text>
        <dbReference type="Rhea" id="RHEA:26482"/>
        <dbReference type="Rhea" id="RHEA-COMP:10162"/>
        <dbReference type="Rhea" id="RHEA-COMP:10375"/>
        <dbReference type="ChEBI" id="CHEBI:33019"/>
        <dbReference type="ChEBI" id="CHEBI:57623"/>
        <dbReference type="ChEBI" id="CHEBI:74411"/>
        <dbReference type="ChEBI" id="CHEBI:74415"/>
        <dbReference type="EC" id="2.5.1.75"/>
    </reaction>
</comment>
<evidence type="ECO:0000256" key="9">
    <source>
        <dbReference type="ARBA" id="ARBA00049563"/>
    </source>
</evidence>
<dbReference type="PATRIC" id="fig|1423777.3.peg.1903"/>